<feature type="region of interest" description="Disordered" evidence="7">
    <location>
        <begin position="769"/>
        <end position="802"/>
    </location>
</feature>
<sequence>MSERNESASNGRNGPGCSSGGEPSAGSSAGSSEARNQQDEVDHDADRMDEAAARSSWGANHALHGLLRKLGAGLDDLLPSSSGSHTRLKSILAGMKADDDGRQMAALSELCELLSLGTEESMSALSVDMFVPLLVQGLRKEHNADIMLLASRAMCHMMDALPSSPAAIVHYEAVPLFCARLLSIEYIDLAEQALQALEKLSHEHPLAILRAGGMLAVLQYVDFFATGVQRIAVSTAANLCRGLHLECAHLVADAVPLLTALLNHQDQKVLENVCLAFARLVEDFVSSHAKLEMVAAHGLLPNLLQLTSTMVAGSSAMSDVSLSDSTYTMLLRMLAMLARGSAALCKQLLELHVCSKLREVLLTDESLASGVGAATVSRPNDQLHQILSLADELLPPPPGLSLVVAGSGPGRSSLGNSHQKRRARRNGDEGGDEEPPQQVSERESFLQESPHLLEEYASKLFAVLLHVYACAANSAVRIKCLSSITKVLHFYPVDSLSTLLCDLPFAAFVASLLSSQEASSAMAALHMADILLSKLPHIYSEKFLREGVFHAVDALCATAATEAPSATGGGKSKAVPASGGKTSPSPEGGRKASSLRHSSSGGGEGAEAGTTSAAVGRARAEVESTVLSARAARFRETFIASDARLASTIAAGEGSVTLQKLRALANSMCDSTLYSSLNAKVALAGPMLAFSDVHALQQLGALLAERDGISTFELANSGLVDAVLRYLTATEQAGDEAKPPAAFNSERRTFRIRAFCHLFLGLPQPVLPPAPALPPGKKNTRSASSTSPQSSAPSRVPSSVVPPIVPGRDVSLMHVLVDKLQDALNMTERFPLVLSDSSSGEGSGSGGLRALTQPFKLRLQRAAGQSSALKEYANNVVLIEPLATAAAIEDFLWPKVRRESSIRQALLESDSGAAAAAAAASSASSSAAAATATAAVPSPTTDAAGGAARDSAATAATRGACGAGKQPVRGEAERADPGSVATSKPAQGKWRQQGQEAEGKQELGIFLGSFEPGPDGDVPVERGGGEDDGEEDGEEDEEEEDEDEDEDEDEGSMLGSPALGSSLDSAECVHDLQLNSPERHGGASANKTPPAFALPPNAAARKETRSSAAGASSTQPESGASAAATAAAGAASTSATEAPAGTSSPPAEPTEGATSTDSEGRTHHLMLVLNGHMLPFGMTIFQAIRQFGSPPAASQPAASEGSSSIGQRLWGDVHTICYQLISVADVPRLSDTETLEHETRSGGLQAAVGHHVASRQVSVLAYDANPIASRLASSLPEALQASGPSGSLLHLLWLLEGLSTHWSSLFDASELPLATQALGGGTTALPSSVFLNRKLNAKLTRQLQDPLALCSRSLPPWCASLTASCSFLFAFESRRLFLHSTAFGLSRALQRLQQHSQDAATTTGAQDRNEFRLGRLPRQKVRISRSRVMDSALKVMDLYASHKAMLEVEYFGEVGTGLGPTLEFYTLVSRELRRAELHLWVAEDPPAGKELQTTEAKSAPDTGANDTQQYVFTPFGLFPKAIQQASDGTGVSSRVIQLFTFMGRFVAKALLDNRLVDLPLSLPFLRYILGLELGMTDLAEINPQLAKSLIKLQRLAERRSAILSAGGKAADIESAIAALTMDGCPVSDLGLDFTLPGQPEVELLPSGADRTVTIDNVGEYVQRVLSVYLLEGVRAQLDGFCTGFSAVFPIAHLRAFSGDELDLLFNGTREKWDRDAVIEHLKFDHGYTRSSRAVGFLLGILCELEDSDLSQFLKFVTGSPRLPVGGLASLSPRLTIVLKRPENGVSPDAYLPSVMTCANYLKLPDYSSKAVMRERLLTAIFEGQGAFLLS</sequence>
<comment type="similarity">
    <text evidence="2">Belongs to the UPL family. K-HECT subfamily.</text>
</comment>
<dbReference type="InterPro" id="IPR045322">
    <property type="entry name" value="HECTD1/TRIP12-like"/>
</dbReference>
<feature type="region of interest" description="Disordered" evidence="7">
    <location>
        <begin position="405"/>
        <end position="444"/>
    </location>
</feature>
<dbReference type="GO" id="GO:0043161">
    <property type="term" value="P:proteasome-mediated ubiquitin-dependent protein catabolic process"/>
    <property type="evidence" value="ECO:0007669"/>
    <property type="project" value="TreeGrafter"/>
</dbReference>
<dbReference type="PANTHER" id="PTHR45670">
    <property type="entry name" value="E3 UBIQUITIN-PROTEIN LIGASE TRIP12"/>
    <property type="match status" value="1"/>
</dbReference>
<dbReference type="InterPro" id="IPR011989">
    <property type="entry name" value="ARM-like"/>
</dbReference>
<proteinExistence type="inferred from homology"/>
<dbReference type="Gene3D" id="3.90.1750.10">
    <property type="entry name" value="Hect, E3 ligase catalytic domains"/>
    <property type="match status" value="1"/>
</dbReference>
<reference evidence="9" key="1">
    <citation type="submission" date="2021-01" db="EMBL/GenBank/DDBJ databases">
        <authorList>
            <person name="Corre E."/>
            <person name="Pelletier E."/>
            <person name="Niang G."/>
            <person name="Scheremetjew M."/>
            <person name="Finn R."/>
            <person name="Kale V."/>
            <person name="Holt S."/>
            <person name="Cochrane G."/>
            <person name="Meng A."/>
            <person name="Brown T."/>
            <person name="Cohen L."/>
        </authorList>
    </citation>
    <scope>NUCLEOTIDE SEQUENCE</scope>
    <source>
        <strain evidence="9">CCMP281</strain>
    </source>
</reference>
<evidence type="ECO:0000256" key="5">
    <source>
        <dbReference type="ARBA" id="ARBA00022786"/>
    </source>
</evidence>
<feature type="compositionally biased region" description="Polar residues" evidence="7">
    <location>
        <begin position="1106"/>
        <end position="1115"/>
    </location>
</feature>
<accession>A0A7S3F4G2</accession>
<dbReference type="PANTHER" id="PTHR45670:SF1">
    <property type="entry name" value="E3 UBIQUITIN-PROTEIN LIGASE HECTD1"/>
    <property type="match status" value="1"/>
</dbReference>
<feature type="active site" description="Glycyl thioester intermediate" evidence="6">
    <location>
        <position position="1797"/>
    </location>
</feature>
<protein>
    <recommendedName>
        <fullName evidence="3">HECT-type E3 ubiquitin transferase</fullName>
        <ecNumber evidence="3">2.3.2.26</ecNumber>
    </recommendedName>
</protein>
<dbReference type="GO" id="GO:0061630">
    <property type="term" value="F:ubiquitin protein ligase activity"/>
    <property type="evidence" value="ECO:0007669"/>
    <property type="project" value="UniProtKB-EC"/>
</dbReference>
<dbReference type="CDD" id="cd00078">
    <property type="entry name" value="HECTc"/>
    <property type="match status" value="1"/>
</dbReference>
<dbReference type="SUPFAM" id="SSF48371">
    <property type="entry name" value="ARM repeat"/>
    <property type="match status" value="1"/>
</dbReference>
<organism evidence="9">
    <name type="scientific">Haptolina ericina</name>
    <dbReference type="NCBI Taxonomy" id="156174"/>
    <lineage>
        <taxon>Eukaryota</taxon>
        <taxon>Haptista</taxon>
        <taxon>Haptophyta</taxon>
        <taxon>Prymnesiophyceae</taxon>
        <taxon>Prymnesiales</taxon>
        <taxon>Prymnesiaceae</taxon>
        <taxon>Haptolina</taxon>
    </lineage>
</organism>
<dbReference type="Gene3D" id="3.30.2410.10">
    <property type="entry name" value="Hect, E3 ligase catalytic domain"/>
    <property type="match status" value="1"/>
</dbReference>
<feature type="region of interest" description="Disordered" evidence="7">
    <location>
        <begin position="1"/>
        <end position="53"/>
    </location>
</feature>
<dbReference type="EMBL" id="HBHX01046705">
    <property type="protein sequence ID" value="CAE0125999.1"/>
    <property type="molecule type" value="Transcribed_RNA"/>
</dbReference>
<evidence type="ECO:0000256" key="4">
    <source>
        <dbReference type="ARBA" id="ARBA00022679"/>
    </source>
</evidence>
<dbReference type="PROSITE" id="PS50237">
    <property type="entry name" value="HECT"/>
    <property type="match status" value="1"/>
</dbReference>
<dbReference type="Pfam" id="PF25579">
    <property type="entry name" value="TPR_TRIP12_N"/>
    <property type="match status" value="1"/>
</dbReference>
<dbReference type="SUPFAM" id="SSF56204">
    <property type="entry name" value="Hect, E3 ligase catalytic domain"/>
    <property type="match status" value="1"/>
</dbReference>
<dbReference type="InterPro" id="IPR016024">
    <property type="entry name" value="ARM-type_fold"/>
</dbReference>
<feature type="region of interest" description="Disordered" evidence="7">
    <location>
        <begin position="958"/>
        <end position="1062"/>
    </location>
</feature>
<evidence type="ECO:0000256" key="6">
    <source>
        <dbReference type="PROSITE-ProRule" id="PRU00104"/>
    </source>
</evidence>
<evidence type="ECO:0000256" key="3">
    <source>
        <dbReference type="ARBA" id="ARBA00012485"/>
    </source>
</evidence>
<dbReference type="InterPro" id="IPR057948">
    <property type="entry name" value="TPR_TRIP12_N"/>
</dbReference>
<keyword evidence="5 6" id="KW-0833">Ubl conjugation pathway</keyword>
<dbReference type="EC" id="2.3.2.26" evidence="3"/>
<feature type="compositionally biased region" description="Acidic residues" evidence="7">
    <location>
        <begin position="1026"/>
        <end position="1051"/>
    </location>
</feature>
<feature type="compositionally biased region" description="Low complexity" evidence="7">
    <location>
        <begin position="20"/>
        <end position="33"/>
    </location>
</feature>
<feature type="region of interest" description="Disordered" evidence="7">
    <location>
        <begin position="1075"/>
        <end position="1160"/>
    </location>
</feature>
<dbReference type="Gene3D" id="1.25.10.10">
    <property type="entry name" value="Leucine-rich Repeat Variant"/>
    <property type="match status" value="1"/>
</dbReference>
<feature type="compositionally biased region" description="Polar residues" evidence="7">
    <location>
        <begin position="980"/>
        <end position="995"/>
    </location>
</feature>
<feature type="compositionally biased region" description="Low complexity" evidence="7">
    <location>
        <begin position="1089"/>
        <end position="1099"/>
    </location>
</feature>
<dbReference type="Pfam" id="PF00632">
    <property type="entry name" value="HECT"/>
    <property type="match status" value="1"/>
</dbReference>
<evidence type="ECO:0000256" key="7">
    <source>
        <dbReference type="SAM" id="MobiDB-lite"/>
    </source>
</evidence>
<evidence type="ECO:0000313" key="9">
    <source>
        <dbReference type="EMBL" id="CAE0125999.1"/>
    </source>
</evidence>
<feature type="domain" description="HECT" evidence="8">
    <location>
        <begin position="1434"/>
        <end position="1830"/>
    </location>
</feature>
<comment type="catalytic activity">
    <reaction evidence="1">
        <text>S-ubiquitinyl-[E2 ubiquitin-conjugating enzyme]-L-cysteine + [acceptor protein]-L-lysine = [E2 ubiquitin-conjugating enzyme]-L-cysteine + N(6)-ubiquitinyl-[acceptor protein]-L-lysine.</text>
        <dbReference type="EC" id="2.3.2.26"/>
    </reaction>
</comment>
<evidence type="ECO:0000256" key="1">
    <source>
        <dbReference type="ARBA" id="ARBA00000885"/>
    </source>
</evidence>
<feature type="compositionally biased region" description="Low complexity" evidence="7">
    <location>
        <begin position="1116"/>
        <end position="1145"/>
    </location>
</feature>
<dbReference type="GO" id="GO:0000209">
    <property type="term" value="P:protein polyubiquitination"/>
    <property type="evidence" value="ECO:0007669"/>
    <property type="project" value="TreeGrafter"/>
</dbReference>
<evidence type="ECO:0000256" key="2">
    <source>
        <dbReference type="ARBA" id="ARBA00006331"/>
    </source>
</evidence>
<gene>
    <name evidence="9" type="ORF">HERI1096_LOCUS25856</name>
</gene>
<dbReference type="InterPro" id="IPR035983">
    <property type="entry name" value="Hect_E3_ubiquitin_ligase"/>
</dbReference>
<dbReference type="SMART" id="SM00119">
    <property type="entry name" value="HECTc"/>
    <property type="match status" value="1"/>
</dbReference>
<feature type="compositionally biased region" description="Low complexity" evidence="7">
    <location>
        <begin position="781"/>
        <end position="802"/>
    </location>
</feature>
<dbReference type="InterPro" id="IPR000569">
    <property type="entry name" value="HECT_dom"/>
</dbReference>
<name>A0A7S3F4G2_9EUKA</name>
<evidence type="ECO:0000259" key="8">
    <source>
        <dbReference type="PROSITE" id="PS50237"/>
    </source>
</evidence>
<feature type="region of interest" description="Disordered" evidence="7">
    <location>
        <begin position="563"/>
        <end position="616"/>
    </location>
</feature>
<keyword evidence="4" id="KW-0808">Transferase</keyword>
<feature type="compositionally biased region" description="Basic and acidic residues" evidence="7">
    <location>
        <begin position="36"/>
        <end position="52"/>
    </location>
</feature>